<dbReference type="InterPro" id="IPR052337">
    <property type="entry name" value="SAT4-like"/>
</dbReference>
<keyword evidence="3 7" id="KW-1133">Transmembrane helix</keyword>
<keyword evidence="2 7" id="KW-0812">Transmembrane</keyword>
<evidence type="ECO:0000256" key="3">
    <source>
        <dbReference type="ARBA" id="ARBA00022989"/>
    </source>
</evidence>
<dbReference type="PANTHER" id="PTHR33048">
    <property type="entry name" value="PTH11-LIKE INTEGRAL MEMBRANE PROTEIN (AFU_ORTHOLOGUE AFUA_5G11245)"/>
    <property type="match status" value="1"/>
</dbReference>
<feature type="transmembrane region" description="Helical" evidence="7">
    <location>
        <begin position="140"/>
        <end position="167"/>
    </location>
</feature>
<evidence type="ECO:0000313" key="9">
    <source>
        <dbReference type="EMBL" id="KAK4143979.1"/>
    </source>
</evidence>
<gene>
    <name evidence="9" type="ORF">C8A04DRAFT_11901</name>
</gene>
<organism evidence="9 10">
    <name type="scientific">Dichotomopilus funicola</name>
    <dbReference type="NCBI Taxonomy" id="1934379"/>
    <lineage>
        <taxon>Eukaryota</taxon>
        <taxon>Fungi</taxon>
        <taxon>Dikarya</taxon>
        <taxon>Ascomycota</taxon>
        <taxon>Pezizomycotina</taxon>
        <taxon>Sordariomycetes</taxon>
        <taxon>Sordariomycetidae</taxon>
        <taxon>Sordariales</taxon>
        <taxon>Chaetomiaceae</taxon>
        <taxon>Dichotomopilus</taxon>
    </lineage>
</organism>
<evidence type="ECO:0000256" key="6">
    <source>
        <dbReference type="SAM" id="MobiDB-lite"/>
    </source>
</evidence>
<dbReference type="Proteomes" id="UP001302676">
    <property type="component" value="Unassembled WGS sequence"/>
</dbReference>
<dbReference type="InterPro" id="IPR049326">
    <property type="entry name" value="Rhodopsin_dom_fungi"/>
</dbReference>
<feature type="transmembrane region" description="Helical" evidence="7">
    <location>
        <begin position="215"/>
        <end position="236"/>
    </location>
</feature>
<evidence type="ECO:0000256" key="7">
    <source>
        <dbReference type="SAM" id="Phobius"/>
    </source>
</evidence>
<feature type="transmembrane region" description="Helical" evidence="7">
    <location>
        <begin position="55"/>
        <end position="74"/>
    </location>
</feature>
<evidence type="ECO:0000256" key="1">
    <source>
        <dbReference type="ARBA" id="ARBA00004141"/>
    </source>
</evidence>
<dbReference type="AlphaFoldDB" id="A0AAN6ZNB2"/>
<comment type="similarity">
    <text evidence="5">Belongs to the SAT4 family.</text>
</comment>
<evidence type="ECO:0000259" key="8">
    <source>
        <dbReference type="Pfam" id="PF20684"/>
    </source>
</evidence>
<dbReference type="EMBL" id="MU853581">
    <property type="protein sequence ID" value="KAK4143979.1"/>
    <property type="molecule type" value="Genomic_DNA"/>
</dbReference>
<keyword evidence="4 7" id="KW-0472">Membrane</keyword>
<comment type="subcellular location">
    <subcellularLocation>
        <location evidence="1">Membrane</location>
        <topology evidence="1">Multi-pass membrane protein</topology>
    </subcellularLocation>
</comment>
<feature type="transmembrane region" description="Helical" evidence="7">
    <location>
        <begin position="187"/>
        <end position="208"/>
    </location>
</feature>
<feature type="transmembrane region" description="Helical" evidence="7">
    <location>
        <begin position="102"/>
        <end position="128"/>
    </location>
</feature>
<evidence type="ECO:0000256" key="5">
    <source>
        <dbReference type="ARBA" id="ARBA00038359"/>
    </source>
</evidence>
<evidence type="ECO:0000313" key="10">
    <source>
        <dbReference type="Proteomes" id="UP001302676"/>
    </source>
</evidence>
<name>A0AAN6ZNB2_9PEZI</name>
<keyword evidence="10" id="KW-1185">Reference proteome</keyword>
<dbReference type="GO" id="GO:0016020">
    <property type="term" value="C:membrane"/>
    <property type="evidence" value="ECO:0007669"/>
    <property type="project" value="UniProtKB-SubCell"/>
</dbReference>
<protein>
    <recommendedName>
        <fullName evidence="8">Rhodopsin domain-containing protein</fullName>
    </recommendedName>
</protein>
<feature type="region of interest" description="Disordered" evidence="6">
    <location>
        <begin position="401"/>
        <end position="427"/>
    </location>
</feature>
<dbReference type="Pfam" id="PF20684">
    <property type="entry name" value="Fung_rhodopsin"/>
    <property type="match status" value="1"/>
</dbReference>
<evidence type="ECO:0000256" key="4">
    <source>
        <dbReference type="ARBA" id="ARBA00023136"/>
    </source>
</evidence>
<proteinExistence type="inferred from homology"/>
<dbReference type="RefSeq" id="XP_062637350.1">
    <property type="nucleotide sequence ID" value="XM_062777135.1"/>
</dbReference>
<dbReference type="PANTHER" id="PTHR33048:SF47">
    <property type="entry name" value="INTEGRAL MEMBRANE PROTEIN-RELATED"/>
    <property type="match status" value="1"/>
</dbReference>
<reference evidence="9" key="1">
    <citation type="journal article" date="2023" name="Mol. Phylogenet. Evol.">
        <title>Genome-scale phylogeny and comparative genomics of the fungal order Sordariales.</title>
        <authorList>
            <person name="Hensen N."/>
            <person name="Bonometti L."/>
            <person name="Westerberg I."/>
            <person name="Brannstrom I.O."/>
            <person name="Guillou S."/>
            <person name="Cros-Aarteil S."/>
            <person name="Calhoun S."/>
            <person name="Haridas S."/>
            <person name="Kuo A."/>
            <person name="Mondo S."/>
            <person name="Pangilinan J."/>
            <person name="Riley R."/>
            <person name="LaButti K."/>
            <person name="Andreopoulos B."/>
            <person name="Lipzen A."/>
            <person name="Chen C."/>
            <person name="Yan M."/>
            <person name="Daum C."/>
            <person name="Ng V."/>
            <person name="Clum A."/>
            <person name="Steindorff A."/>
            <person name="Ohm R.A."/>
            <person name="Martin F."/>
            <person name="Silar P."/>
            <person name="Natvig D.O."/>
            <person name="Lalanne C."/>
            <person name="Gautier V."/>
            <person name="Ament-Velasquez S.L."/>
            <person name="Kruys A."/>
            <person name="Hutchinson M.I."/>
            <person name="Powell A.J."/>
            <person name="Barry K."/>
            <person name="Miller A.N."/>
            <person name="Grigoriev I.V."/>
            <person name="Debuchy R."/>
            <person name="Gladieux P."/>
            <person name="Hiltunen Thoren M."/>
            <person name="Johannesson H."/>
        </authorList>
    </citation>
    <scope>NUCLEOTIDE SEQUENCE</scope>
    <source>
        <strain evidence="9">CBS 141.50</strain>
    </source>
</reference>
<reference evidence="9" key="2">
    <citation type="submission" date="2023-05" db="EMBL/GenBank/DDBJ databases">
        <authorList>
            <consortium name="Lawrence Berkeley National Laboratory"/>
            <person name="Steindorff A."/>
            <person name="Hensen N."/>
            <person name="Bonometti L."/>
            <person name="Westerberg I."/>
            <person name="Brannstrom I.O."/>
            <person name="Guillou S."/>
            <person name="Cros-Aarteil S."/>
            <person name="Calhoun S."/>
            <person name="Haridas S."/>
            <person name="Kuo A."/>
            <person name="Mondo S."/>
            <person name="Pangilinan J."/>
            <person name="Riley R."/>
            <person name="Labutti K."/>
            <person name="Andreopoulos B."/>
            <person name="Lipzen A."/>
            <person name="Chen C."/>
            <person name="Yanf M."/>
            <person name="Daum C."/>
            <person name="Ng V."/>
            <person name="Clum A."/>
            <person name="Ohm R."/>
            <person name="Martin F."/>
            <person name="Silar P."/>
            <person name="Natvig D."/>
            <person name="Lalanne C."/>
            <person name="Gautier V."/>
            <person name="Ament-Velasquez S.L."/>
            <person name="Kruys A."/>
            <person name="Hutchinson M.I."/>
            <person name="Powell A.J."/>
            <person name="Barry K."/>
            <person name="Miller A.N."/>
            <person name="Grigoriev I.V."/>
            <person name="Debuchy R."/>
            <person name="Gladieux P."/>
            <person name="Thoren M.H."/>
            <person name="Johannesson H."/>
        </authorList>
    </citation>
    <scope>NUCLEOTIDE SEQUENCE</scope>
    <source>
        <strain evidence="9">CBS 141.50</strain>
    </source>
</reference>
<feature type="transmembrane region" description="Helical" evidence="7">
    <location>
        <begin position="23"/>
        <end position="43"/>
    </location>
</feature>
<accession>A0AAN6ZNB2</accession>
<feature type="region of interest" description="Disordered" evidence="6">
    <location>
        <begin position="317"/>
        <end position="337"/>
    </location>
</feature>
<sequence>MSTTQPPPPSPADLPHDSLKVNIIVSTTICWFIAAFFVALRVYTRGFILRVFGPSDWSILLALLFAAATGGAVIEQATHGAGNHIWDLDPNDTASALAWGRAAWYGILFYQISLCFAKFAILILYIHLFTFKWARRAGQILFGIVAVSHLYMTLLAFTACIPLYAYWDTTVTDKYCHPQALWWSATGLHMVTDFLIFILPMPVVWTIRLPRRQKYILSAIFGFGFIVCFISILRLIQLIRAQTDPDFTYVAAELSYLTAVELNGAIVCACVMTLKPLLARLFPRTWGSSSISSSAAAAAAAARAGARPRSTETLVNLSKGSGPGGPPTIGSVPSKQKLGPLGAMERDVWIESGDGGGNRGRGGGGGPRRIWVDGGYVELEDGDGDAWGVDVELVERVPGKRSHGRTRDVGDEEVGITRPEPPLGSREVRVHTDFRMEISEPKIGSAY</sequence>
<feature type="domain" description="Rhodopsin" evidence="8">
    <location>
        <begin position="40"/>
        <end position="280"/>
    </location>
</feature>
<dbReference type="GeneID" id="87813748"/>
<evidence type="ECO:0000256" key="2">
    <source>
        <dbReference type="ARBA" id="ARBA00022692"/>
    </source>
</evidence>
<comment type="caution">
    <text evidence="9">The sequence shown here is derived from an EMBL/GenBank/DDBJ whole genome shotgun (WGS) entry which is preliminary data.</text>
</comment>